<sequence length="282" mass="30856">MKTITIGDITVPAIGLGTWHMGDHAETRDAEISAIRAGVEAGARVIDTAEMYGSGNSESLVGEAIKGLDRTKLFIIDKVLPSNASLKQLPKSLDASLAKVGTDYFDLYLYHWRGGVPLSETVEALRNAQEEGKIRQWGVSNFDVSDMEELLKLPGGKGVAANEDLYNLGSRGTEFDLQPWQEKREIPFIAYTPVAQGDRFGKNLTKNKVIQAIAGNHKATPYQILLAWVIRNGNVLAIPQSGDPVHARENVEAANIELSKEELFMIDSEFPAPTSKQPLDIL</sequence>
<dbReference type="AlphaFoldDB" id="A0A1S6QH47"/>
<reference evidence="5 6" key="1">
    <citation type="journal article" date="2015" name="Genome Announc.">
        <title>Genome Sequence of Lactobacillus curieae CCTCC M 2011381T, a Novel Producer of Gamma-aminobutyric Acid.</title>
        <authorList>
            <person name="Wang Y."/>
            <person name="Wang Y."/>
            <person name="Lang C."/>
            <person name="Wei D."/>
            <person name="Xu P."/>
            <person name="Xie J."/>
        </authorList>
    </citation>
    <scope>NUCLEOTIDE SEQUENCE [LARGE SCALE GENOMIC DNA]</scope>
    <source>
        <strain evidence="5 6">CCTCC M 2011381</strain>
    </source>
</reference>
<dbReference type="RefSeq" id="WP_035166223.1">
    <property type="nucleotide sequence ID" value="NZ_CP018906.1"/>
</dbReference>
<dbReference type="OrthoDB" id="9773828at2"/>
<gene>
    <name evidence="5" type="ORF">PL11_002795</name>
</gene>
<evidence type="ECO:0000313" key="6">
    <source>
        <dbReference type="Proteomes" id="UP000030361"/>
    </source>
</evidence>
<protein>
    <recommendedName>
        <fullName evidence="4">NADP-dependent oxidoreductase domain-containing protein</fullName>
    </recommendedName>
</protein>
<dbReference type="CDD" id="cd19138">
    <property type="entry name" value="AKR_YeaE"/>
    <property type="match status" value="1"/>
</dbReference>
<evidence type="ECO:0000256" key="3">
    <source>
        <dbReference type="PIRSR" id="PIRSR000097-3"/>
    </source>
</evidence>
<evidence type="ECO:0000256" key="2">
    <source>
        <dbReference type="PIRSR" id="PIRSR000097-2"/>
    </source>
</evidence>
<dbReference type="KEGG" id="lcu:PL11_002795"/>
<proteinExistence type="predicted"/>
<name>A0A1S6QH47_9LACO</name>
<dbReference type="PANTHER" id="PTHR43638:SF3">
    <property type="entry name" value="ALDEHYDE REDUCTASE"/>
    <property type="match status" value="1"/>
</dbReference>
<dbReference type="PRINTS" id="PR00069">
    <property type="entry name" value="ALDKETRDTASE"/>
</dbReference>
<dbReference type="eggNOG" id="COG0656">
    <property type="taxonomic scope" value="Bacteria"/>
</dbReference>
<evidence type="ECO:0000259" key="4">
    <source>
        <dbReference type="Pfam" id="PF00248"/>
    </source>
</evidence>
<dbReference type="GO" id="GO:0016491">
    <property type="term" value="F:oxidoreductase activity"/>
    <property type="evidence" value="ECO:0007669"/>
    <property type="project" value="InterPro"/>
</dbReference>
<dbReference type="Proteomes" id="UP000030361">
    <property type="component" value="Chromosome"/>
</dbReference>
<dbReference type="InterPro" id="IPR036812">
    <property type="entry name" value="NAD(P)_OxRdtase_dom_sf"/>
</dbReference>
<dbReference type="SUPFAM" id="SSF51430">
    <property type="entry name" value="NAD(P)-linked oxidoreductase"/>
    <property type="match status" value="1"/>
</dbReference>
<feature type="domain" description="NADP-dependent oxidoreductase" evidence="4">
    <location>
        <begin position="13"/>
        <end position="268"/>
    </location>
</feature>
<feature type="binding site" evidence="2">
    <location>
        <position position="111"/>
    </location>
    <ligand>
        <name>substrate</name>
    </ligand>
</feature>
<organism evidence="5 6">
    <name type="scientific">Lentilactobacillus curieae</name>
    <dbReference type="NCBI Taxonomy" id="1138822"/>
    <lineage>
        <taxon>Bacteria</taxon>
        <taxon>Bacillati</taxon>
        <taxon>Bacillota</taxon>
        <taxon>Bacilli</taxon>
        <taxon>Lactobacillales</taxon>
        <taxon>Lactobacillaceae</taxon>
        <taxon>Lentilactobacillus</taxon>
    </lineage>
</organism>
<dbReference type="InterPro" id="IPR023210">
    <property type="entry name" value="NADP_OxRdtase_dom"/>
</dbReference>
<dbReference type="InterPro" id="IPR020471">
    <property type="entry name" value="AKR"/>
</dbReference>
<evidence type="ECO:0000256" key="1">
    <source>
        <dbReference type="PIRSR" id="PIRSR000097-1"/>
    </source>
</evidence>
<dbReference type="Pfam" id="PF00248">
    <property type="entry name" value="Aldo_ket_red"/>
    <property type="match status" value="1"/>
</dbReference>
<dbReference type="EMBL" id="CP018906">
    <property type="protein sequence ID" value="AQW20919.1"/>
    <property type="molecule type" value="Genomic_DNA"/>
</dbReference>
<dbReference type="PANTHER" id="PTHR43638">
    <property type="entry name" value="OXIDOREDUCTASE, ALDO/KETO REDUCTASE FAMILY PROTEIN"/>
    <property type="match status" value="1"/>
</dbReference>
<feature type="active site" description="Proton donor" evidence="1">
    <location>
        <position position="52"/>
    </location>
</feature>
<feature type="site" description="Lowers pKa of active site Tyr" evidence="3">
    <location>
        <position position="78"/>
    </location>
</feature>
<dbReference type="PIRSF" id="PIRSF000097">
    <property type="entry name" value="AKR"/>
    <property type="match status" value="1"/>
</dbReference>
<keyword evidence="6" id="KW-1185">Reference proteome</keyword>
<dbReference type="Gene3D" id="3.20.20.100">
    <property type="entry name" value="NADP-dependent oxidoreductase domain"/>
    <property type="match status" value="1"/>
</dbReference>
<evidence type="ECO:0000313" key="5">
    <source>
        <dbReference type="EMBL" id="AQW20919.1"/>
    </source>
</evidence>
<accession>A0A1S6QH47</accession>